<protein>
    <submittedName>
        <fullName evidence="2">LOW QUALITY PROTEIN: dihydrofolate reductase-like</fullName>
    </submittedName>
</protein>
<organism evidence="1 2">
    <name type="scientific">Orycteropus afer afer</name>
    <dbReference type="NCBI Taxonomy" id="1230840"/>
    <lineage>
        <taxon>Eukaryota</taxon>
        <taxon>Metazoa</taxon>
        <taxon>Chordata</taxon>
        <taxon>Craniata</taxon>
        <taxon>Vertebrata</taxon>
        <taxon>Euteleostomi</taxon>
        <taxon>Mammalia</taxon>
        <taxon>Eutheria</taxon>
        <taxon>Afrotheria</taxon>
        <taxon>Tubulidentata</taxon>
        <taxon>Orycteropodidae</taxon>
        <taxon>Orycteropus</taxon>
    </lineage>
</organism>
<accession>A0AC54ZBM0</accession>
<name>A0AC54ZBM0_ORYAF</name>
<dbReference type="Proteomes" id="UP000694850">
    <property type="component" value="Unplaced"/>
</dbReference>
<keyword evidence="1" id="KW-1185">Reference proteome</keyword>
<proteinExistence type="predicted"/>
<evidence type="ECO:0000313" key="2">
    <source>
        <dbReference type="RefSeq" id="XP_042637694.1"/>
    </source>
</evidence>
<gene>
    <name evidence="2" type="primary">LOC103201890</name>
</gene>
<dbReference type="RefSeq" id="XP_042637694.1">
    <property type="nucleotide sequence ID" value="XM_042781760.1"/>
</dbReference>
<evidence type="ECO:0000313" key="1">
    <source>
        <dbReference type="Proteomes" id="UP000694850"/>
    </source>
</evidence>
<sequence>MVHQLNCIITVPQNMGISKNGDLSWPLLRNELKYFQRMTTTTSSSVDGKQNVVIMGRKTWFSISKKHRPLKDRINLVLSRELKEPLQGAHFLAKSLDDALKLIEQPEIGNKVEMVWIIGGSSVYKEAMDQPGHLRLFVTRIMQEFKSDIFFPEIDLQKYKLLPEYPGVPSDVQEENGIKYKFEVYEKNE</sequence>
<reference evidence="2" key="1">
    <citation type="submission" date="2025-08" db="UniProtKB">
        <authorList>
            <consortium name="RefSeq"/>
        </authorList>
    </citation>
    <scope>IDENTIFICATION</scope>
</reference>